<name>A0A392RKE4_9FABA</name>
<dbReference type="AlphaFoldDB" id="A0A392RKE4"/>
<dbReference type="EMBL" id="LXQA010240618">
    <property type="protein sequence ID" value="MCI37081.1"/>
    <property type="molecule type" value="Genomic_DNA"/>
</dbReference>
<accession>A0A392RKE4</accession>
<dbReference type="Proteomes" id="UP000265520">
    <property type="component" value="Unassembled WGS sequence"/>
</dbReference>
<reference evidence="2 3" key="1">
    <citation type="journal article" date="2018" name="Front. Plant Sci.">
        <title>Red Clover (Trifolium pratense) and Zigzag Clover (T. medium) - A Picture of Genomic Similarities and Differences.</title>
        <authorList>
            <person name="Dluhosova J."/>
            <person name="Istvanek J."/>
            <person name="Nedelnik J."/>
            <person name="Repkova J."/>
        </authorList>
    </citation>
    <scope>NUCLEOTIDE SEQUENCE [LARGE SCALE GENOMIC DNA]</scope>
    <source>
        <strain evidence="3">cv. 10/8</strain>
        <tissue evidence="2">Leaf</tissue>
    </source>
</reference>
<comment type="caution">
    <text evidence="2">The sequence shown here is derived from an EMBL/GenBank/DDBJ whole genome shotgun (WGS) entry which is preliminary data.</text>
</comment>
<evidence type="ECO:0000313" key="2">
    <source>
        <dbReference type="EMBL" id="MCI37081.1"/>
    </source>
</evidence>
<feature type="compositionally biased region" description="Basic and acidic residues" evidence="1">
    <location>
        <begin position="30"/>
        <end position="39"/>
    </location>
</feature>
<sequence>MEVDNQPPVEEGEKSKKDKKRDKKNKERKHQKDQEEKVVIEAGKQSKQPSGLEDKSAEKKEKKKEQKRTHSTSEHSTADTSMPINEEKELPKNLGTSAEPDASKEPTDRISGDSKGLNQAK</sequence>
<keyword evidence="3" id="KW-1185">Reference proteome</keyword>
<evidence type="ECO:0000313" key="3">
    <source>
        <dbReference type="Proteomes" id="UP000265520"/>
    </source>
</evidence>
<feature type="compositionally biased region" description="Basic and acidic residues" evidence="1">
    <location>
        <begin position="52"/>
        <end position="64"/>
    </location>
</feature>
<feature type="compositionally biased region" description="Basic residues" evidence="1">
    <location>
        <begin position="17"/>
        <end position="29"/>
    </location>
</feature>
<protein>
    <submittedName>
        <fullName evidence="2">Uncharacterized protein</fullName>
    </submittedName>
</protein>
<feature type="compositionally biased region" description="Basic and acidic residues" evidence="1">
    <location>
        <begin position="101"/>
        <end position="112"/>
    </location>
</feature>
<organism evidence="2 3">
    <name type="scientific">Trifolium medium</name>
    <dbReference type="NCBI Taxonomy" id="97028"/>
    <lineage>
        <taxon>Eukaryota</taxon>
        <taxon>Viridiplantae</taxon>
        <taxon>Streptophyta</taxon>
        <taxon>Embryophyta</taxon>
        <taxon>Tracheophyta</taxon>
        <taxon>Spermatophyta</taxon>
        <taxon>Magnoliopsida</taxon>
        <taxon>eudicotyledons</taxon>
        <taxon>Gunneridae</taxon>
        <taxon>Pentapetalae</taxon>
        <taxon>rosids</taxon>
        <taxon>fabids</taxon>
        <taxon>Fabales</taxon>
        <taxon>Fabaceae</taxon>
        <taxon>Papilionoideae</taxon>
        <taxon>50 kb inversion clade</taxon>
        <taxon>NPAAA clade</taxon>
        <taxon>Hologalegina</taxon>
        <taxon>IRL clade</taxon>
        <taxon>Trifolieae</taxon>
        <taxon>Trifolium</taxon>
    </lineage>
</organism>
<feature type="region of interest" description="Disordered" evidence="1">
    <location>
        <begin position="1"/>
        <end position="121"/>
    </location>
</feature>
<feature type="non-terminal residue" evidence="2">
    <location>
        <position position="121"/>
    </location>
</feature>
<evidence type="ECO:0000256" key="1">
    <source>
        <dbReference type="SAM" id="MobiDB-lite"/>
    </source>
</evidence>
<proteinExistence type="predicted"/>